<feature type="compositionally biased region" description="Low complexity" evidence="1">
    <location>
        <begin position="16"/>
        <end position="42"/>
    </location>
</feature>
<dbReference type="GO" id="GO:0009089">
    <property type="term" value="P:lysine biosynthetic process via diaminopimelate"/>
    <property type="evidence" value="ECO:0000318"/>
    <property type="project" value="GO_Central"/>
</dbReference>
<name>F0ZA29_DICPU</name>
<dbReference type="InterPro" id="IPR001653">
    <property type="entry name" value="DAP_epimerase_DapF"/>
</dbReference>
<evidence type="ECO:0000313" key="2">
    <source>
        <dbReference type="EMBL" id="EGC39223.1"/>
    </source>
</evidence>
<protein>
    <recommendedName>
        <fullName evidence="4">Diaminopimelate epimerase</fullName>
    </recommendedName>
</protein>
<sequence>MERDKTKCPFHNQKKSYNNNNSGNGGNNLPNTGNSLLQQQRLQQQQQQQQQIVFDELSSIVLNFCKMHVRGQDFIVFHIDSLKYESNNQSFRPPVKGLQIIAQNLCDRESGVGADNVLVITPPPTEQLENADFQLLIFNSDGSLAENCSTGVSCVCKYIIDYNLQSYRSKKSILLNQQDTEMGEQSNSLIEISNNNNNDLNTFFSKSRFKSLNQTPYLLFEPRNISIYTMAGIQHCITQPQHPKNNAKTLWIKVSLGNPLVLKTSDCNDPDTASLEANVFQHPQYNNDLISYNNDQFEIDSNIFQQCPIFKLNQKNTIGKINNRILSTNSNYEDYSKMIQCGGHFINSTLVSMGNPHCVLHLENVEEFPLDYYGKVIESHPIFPQKTNVEFVEVKNRDLLRVRVWQRGIGVTHSCGTGAAAALVSGVLRGKNNRKANVQMDGGTLEVEWREEDDRVFISCPAITVFQGTIKFFQEELQV</sequence>
<dbReference type="PANTHER" id="PTHR31689">
    <property type="entry name" value="DIAMINOPIMELATE EPIMERASE, CHLOROPLASTIC"/>
    <property type="match status" value="1"/>
</dbReference>
<dbReference type="Gene3D" id="3.10.310.10">
    <property type="entry name" value="Diaminopimelate Epimerase, Chain A, domain 1"/>
    <property type="match status" value="2"/>
</dbReference>
<dbReference type="Proteomes" id="UP000001064">
    <property type="component" value="Unassembled WGS sequence"/>
</dbReference>
<dbReference type="KEGG" id="dpp:DICPUDRAFT_27357"/>
<dbReference type="STRING" id="5786.F0ZA29"/>
<dbReference type="Pfam" id="PF01678">
    <property type="entry name" value="DAP_epimerase"/>
    <property type="match status" value="2"/>
</dbReference>
<dbReference type="OrthoDB" id="16842at2759"/>
<gene>
    <name evidence="2" type="ORF">DICPUDRAFT_27357</name>
</gene>
<dbReference type="AlphaFoldDB" id="F0ZA29"/>
<feature type="region of interest" description="Disordered" evidence="1">
    <location>
        <begin position="1"/>
        <end position="42"/>
    </location>
</feature>
<dbReference type="GeneID" id="10510155"/>
<dbReference type="PANTHER" id="PTHR31689:SF2">
    <property type="entry name" value="DIAMINOPIMELATE EPIMERASE"/>
    <property type="match status" value="1"/>
</dbReference>
<dbReference type="InParanoid" id="F0ZA29"/>
<dbReference type="EMBL" id="GL870961">
    <property type="protein sequence ID" value="EGC39223.1"/>
    <property type="molecule type" value="Genomic_DNA"/>
</dbReference>
<dbReference type="GO" id="GO:0005829">
    <property type="term" value="C:cytosol"/>
    <property type="evidence" value="ECO:0000318"/>
    <property type="project" value="GO_Central"/>
</dbReference>
<reference evidence="3" key="1">
    <citation type="journal article" date="2011" name="Genome Biol.">
        <title>Comparative genomics of the social amoebae Dictyostelium discoideum and Dictyostelium purpureum.</title>
        <authorList>
            <consortium name="US DOE Joint Genome Institute (JGI-PGF)"/>
            <person name="Sucgang R."/>
            <person name="Kuo A."/>
            <person name="Tian X."/>
            <person name="Salerno W."/>
            <person name="Parikh A."/>
            <person name="Feasley C.L."/>
            <person name="Dalin E."/>
            <person name="Tu H."/>
            <person name="Huang E."/>
            <person name="Barry K."/>
            <person name="Lindquist E."/>
            <person name="Shapiro H."/>
            <person name="Bruce D."/>
            <person name="Schmutz J."/>
            <person name="Salamov A."/>
            <person name="Fey P."/>
            <person name="Gaudet P."/>
            <person name="Anjard C."/>
            <person name="Babu M.M."/>
            <person name="Basu S."/>
            <person name="Bushmanova Y."/>
            <person name="van der Wel H."/>
            <person name="Katoh-Kurasawa M."/>
            <person name="Dinh C."/>
            <person name="Coutinho P.M."/>
            <person name="Saito T."/>
            <person name="Elias M."/>
            <person name="Schaap P."/>
            <person name="Kay R.R."/>
            <person name="Henrissat B."/>
            <person name="Eichinger L."/>
            <person name="Rivero F."/>
            <person name="Putnam N.H."/>
            <person name="West C.M."/>
            <person name="Loomis W.F."/>
            <person name="Chisholm R.L."/>
            <person name="Shaulsky G."/>
            <person name="Strassmann J.E."/>
            <person name="Queller D.C."/>
            <person name="Kuspa A."/>
            <person name="Grigoriev I.V."/>
        </authorList>
    </citation>
    <scope>NUCLEOTIDE SEQUENCE [LARGE SCALE GENOMIC DNA]</scope>
    <source>
        <strain evidence="3">QSDP1</strain>
    </source>
</reference>
<dbReference type="SUPFAM" id="SSF54506">
    <property type="entry name" value="Diaminopimelate epimerase-like"/>
    <property type="match status" value="2"/>
</dbReference>
<dbReference type="FunCoup" id="F0ZA29">
    <property type="interactions" value="104"/>
</dbReference>
<dbReference type="OMA" id="NPHCVLH"/>
<dbReference type="RefSeq" id="XP_003284250.1">
    <property type="nucleotide sequence ID" value="XM_003284202.1"/>
</dbReference>
<organism evidence="2 3">
    <name type="scientific">Dictyostelium purpureum</name>
    <name type="common">Slime mold</name>
    <dbReference type="NCBI Taxonomy" id="5786"/>
    <lineage>
        <taxon>Eukaryota</taxon>
        <taxon>Amoebozoa</taxon>
        <taxon>Evosea</taxon>
        <taxon>Eumycetozoa</taxon>
        <taxon>Dictyostelia</taxon>
        <taxon>Dictyosteliales</taxon>
        <taxon>Dictyosteliaceae</taxon>
        <taxon>Dictyostelium</taxon>
    </lineage>
</organism>
<proteinExistence type="inferred from homology"/>
<evidence type="ECO:0000256" key="1">
    <source>
        <dbReference type="SAM" id="MobiDB-lite"/>
    </source>
</evidence>
<dbReference type="eggNOG" id="ENOG502QQKJ">
    <property type="taxonomic scope" value="Eukaryota"/>
</dbReference>
<evidence type="ECO:0000313" key="3">
    <source>
        <dbReference type="Proteomes" id="UP000001064"/>
    </source>
</evidence>
<dbReference type="HAMAP" id="MF_00197">
    <property type="entry name" value="DAP_epimerase"/>
    <property type="match status" value="1"/>
</dbReference>
<keyword evidence="3" id="KW-1185">Reference proteome</keyword>
<evidence type="ECO:0008006" key="4">
    <source>
        <dbReference type="Google" id="ProtNLM"/>
    </source>
</evidence>
<dbReference type="VEuPathDB" id="AmoebaDB:DICPUDRAFT_27357"/>
<dbReference type="NCBIfam" id="TIGR00652">
    <property type="entry name" value="DapF"/>
    <property type="match status" value="1"/>
</dbReference>
<accession>F0ZA29</accession>
<dbReference type="GO" id="GO:0008837">
    <property type="term" value="F:diaminopimelate epimerase activity"/>
    <property type="evidence" value="ECO:0000318"/>
    <property type="project" value="GO_Central"/>
</dbReference>